<keyword evidence="2" id="KW-1003">Cell membrane</keyword>
<evidence type="ECO:0000256" key="7">
    <source>
        <dbReference type="SAM" id="Phobius"/>
    </source>
</evidence>
<keyword evidence="10" id="KW-1185">Reference proteome</keyword>
<sequence>MTDAPPHDPHDDRPSGGGTASGPSGPSGPSGGTGSAAAGGREPEARPRLVRSRHHKVVSGVCGGLGRHYDLDPVIFRVPLAVLSVVGGLGLLFYGFAWLLVPLEGEDENEGRRLLSGRVEGTALSAVLCALVGSGLFLTSMGSGSERVQLFSVLLVGAVAGAAHWSQQRRRAAATEAEGRLADPVAAHAAAEAPPEAKAPPAPTGPSWWREPLTKDGRPGWPHDTGYLWGPEDEPAADPRAARTDAPWEPRPPEGAGEPGGTAPSGRRSLGGPLVLLALAAAVAGTAAAWSSPSLGTALAVGLGCALGVLGLGTAVSAFRGRVGGGTIAAIVCTGVLLTGAVALPEEISTGWTEASWRPSSAAAVRERYELGSGSAVLDLSGVELEAGRTLRTAVEVAAGDALVVVPDDIEVRLEVEVGTGGYRLSELPEAGGGWRGEHGGGIGVTDRRTLPPADGGEPDGTLELRLHVGLGEARVVQHRAEGAR</sequence>
<accession>A0ABW4PKF4</accession>
<dbReference type="PANTHER" id="PTHR33885">
    <property type="entry name" value="PHAGE SHOCK PROTEIN C"/>
    <property type="match status" value="1"/>
</dbReference>
<evidence type="ECO:0000256" key="2">
    <source>
        <dbReference type="ARBA" id="ARBA00022475"/>
    </source>
</evidence>
<evidence type="ECO:0000313" key="10">
    <source>
        <dbReference type="Proteomes" id="UP001597365"/>
    </source>
</evidence>
<organism evidence="9 10">
    <name type="scientific">Streptomyces desertarenae</name>
    <dbReference type="NCBI Taxonomy" id="2666184"/>
    <lineage>
        <taxon>Bacteria</taxon>
        <taxon>Bacillati</taxon>
        <taxon>Actinomycetota</taxon>
        <taxon>Actinomycetes</taxon>
        <taxon>Kitasatosporales</taxon>
        <taxon>Streptomycetaceae</taxon>
        <taxon>Streptomyces</taxon>
    </lineage>
</organism>
<feature type="transmembrane region" description="Helical" evidence="7">
    <location>
        <begin position="122"/>
        <end position="142"/>
    </location>
</feature>
<evidence type="ECO:0000256" key="3">
    <source>
        <dbReference type="ARBA" id="ARBA00022692"/>
    </source>
</evidence>
<evidence type="ECO:0000256" key="6">
    <source>
        <dbReference type="SAM" id="MobiDB-lite"/>
    </source>
</evidence>
<gene>
    <name evidence="9" type="ORF">ACFSJS_12215</name>
</gene>
<dbReference type="Pfam" id="PF04024">
    <property type="entry name" value="PspC"/>
    <property type="match status" value="1"/>
</dbReference>
<feature type="compositionally biased region" description="Basic and acidic residues" evidence="6">
    <location>
        <begin position="240"/>
        <end position="252"/>
    </location>
</feature>
<keyword evidence="5 7" id="KW-0472">Membrane</keyword>
<dbReference type="InterPro" id="IPR052027">
    <property type="entry name" value="PspC"/>
</dbReference>
<feature type="transmembrane region" description="Helical" evidence="7">
    <location>
        <begin position="298"/>
        <end position="319"/>
    </location>
</feature>
<evidence type="ECO:0000256" key="5">
    <source>
        <dbReference type="ARBA" id="ARBA00023136"/>
    </source>
</evidence>
<proteinExistence type="predicted"/>
<dbReference type="RefSeq" id="WP_380899373.1">
    <property type="nucleotide sequence ID" value="NZ_JBHUFU010000006.1"/>
</dbReference>
<feature type="transmembrane region" description="Helical" evidence="7">
    <location>
        <begin position="148"/>
        <end position="165"/>
    </location>
</feature>
<evidence type="ECO:0000256" key="1">
    <source>
        <dbReference type="ARBA" id="ARBA00004162"/>
    </source>
</evidence>
<dbReference type="InterPro" id="IPR007168">
    <property type="entry name" value="Phageshock_PspC_N"/>
</dbReference>
<evidence type="ECO:0000256" key="4">
    <source>
        <dbReference type="ARBA" id="ARBA00022989"/>
    </source>
</evidence>
<keyword evidence="3 7" id="KW-0812">Transmembrane</keyword>
<dbReference type="Proteomes" id="UP001597365">
    <property type="component" value="Unassembled WGS sequence"/>
</dbReference>
<feature type="transmembrane region" description="Helical" evidence="7">
    <location>
        <begin position="326"/>
        <end position="344"/>
    </location>
</feature>
<name>A0ABW4PKF4_9ACTN</name>
<dbReference type="EMBL" id="JBHUFU010000006">
    <property type="protein sequence ID" value="MFD1830425.1"/>
    <property type="molecule type" value="Genomic_DNA"/>
</dbReference>
<comment type="subcellular location">
    <subcellularLocation>
        <location evidence="1">Cell membrane</location>
        <topology evidence="1">Single-pass membrane protein</topology>
    </subcellularLocation>
</comment>
<feature type="region of interest" description="Disordered" evidence="6">
    <location>
        <begin position="186"/>
        <end position="268"/>
    </location>
</feature>
<keyword evidence="4 7" id="KW-1133">Transmembrane helix</keyword>
<evidence type="ECO:0000313" key="9">
    <source>
        <dbReference type="EMBL" id="MFD1830425.1"/>
    </source>
</evidence>
<comment type="caution">
    <text evidence="9">The sequence shown here is derived from an EMBL/GenBank/DDBJ whole genome shotgun (WGS) entry which is preliminary data.</text>
</comment>
<reference evidence="10" key="1">
    <citation type="journal article" date="2019" name="Int. J. Syst. Evol. Microbiol.">
        <title>The Global Catalogue of Microorganisms (GCM) 10K type strain sequencing project: providing services to taxonomists for standard genome sequencing and annotation.</title>
        <authorList>
            <consortium name="The Broad Institute Genomics Platform"/>
            <consortium name="The Broad Institute Genome Sequencing Center for Infectious Disease"/>
            <person name="Wu L."/>
            <person name="Ma J."/>
        </authorList>
    </citation>
    <scope>NUCLEOTIDE SEQUENCE [LARGE SCALE GENOMIC DNA]</scope>
    <source>
        <strain evidence="10">CGMCC 4.7455</strain>
    </source>
</reference>
<feature type="compositionally biased region" description="Low complexity" evidence="6">
    <location>
        <begin position="186"/>
        <end position="196"/>
    </location>
</feature>
<feature type="transmembrane region" description="Helical" evidence="7">
    <location>
        <begin position="274"/>
        <end position="292"/>
    </location>
</feature>
<dbReference type="PANTHER" id="PTHR33885:SF3">
    <property type="entry name" value="PHAGE SHOCK PROTEIN C"/>
    <property type="match status" value="1"/>
</dbReference>
<evidence type="ECO:0000259" key="8">
    <source>
        <dbReference type="Pfam" id="PF04024"/>
    </source>
</evidence>
<protein>
    <submittedName>
        <fullName evidence="9">PspC domain-containing protein</fullName>
    </submittedName>
</protein>
<feature type="transmembrane region" description="Helical" evidence="7">
    <location>
        <begin position="74"/>
        <end position="101"/>
    </location>
</feature>
<feature type="region of interest" description="Disordered" evidence="6">
    <location>
        <begin position="1"/>
        <end position="52"/>
    </location>
</feature>
<feature type="compositionally biased region" description="Basic and acidic residues" evidence="6">
    <location>
        <begin position="1"/>
        <end position="14"/>
    </location>
</feature>
<feature type="domain" description="Phage shock protein PspC N-terminal" evidence="8">
    <location>
        <begin position="48"/>
        <end position="103"/>
    </location>
</feature>